<name>A0A7X0HFM9_9ACTN</name>
<feature type="domain" description="VanZ-like" evidence="3">
    <location>
        <begin position="43"/>
        <end position="159"/>
    </location>
</feature>
<keyword evidence="5" id="KW-1185">Reference proteome</keyword>
<feature type="transmembrane region" description="Helical" evidence="2">
    <location>
        <begin position="28"/>
        <end position="50"/>
    </location>
</feature>
<feature type="compositionally biased region" description="Low complexity" evidence="1">
    <location>
        <begin position="200"/>
        <end position="209"/>
    </location>
</feature>
<evidence type="ECO:0000313" key="5">
    <source>
        <dbReference type="Proteomes" id="UP000540423"/>
    </source>
</evidence>
<keyword evidence="2" id="KW-0472">Membrane</keyword>
<dbReference type="Proteomes" id="UP000540423">
    <property type="component" value="Unassembled WGS sequence"/>
</dbReference>
<evidence type="ECO:0000259" key="3">
    <source>
        <dbReference type="Pfam" id="PF04892"/>
    </source>
</evidence>
<dbReference type="AlphaFoldDB" id="A0A7X0HFM9"/>
<accession>A0A7X0HFM9</accession>
<evidence type="ECO:0000256" key="2">
    <source>
        <dbReference type="SAM" id="Phobius"/>
    </source>
</evidence>
<dbReference type="PANTHER" id="PTHR36834:SF1">
    <property type="entry name" value="INTEGRAL MEMBRANE PROTEIN"/>
    <property type="match status" value="1"/>
</dbReference>
<dbReference type="InterPro" id="IPR006976">
    <property type="entry name" value="VanZ-like"/>
</dbReference>
<keyword evidence="2" id="KW-0812">Transmembrane</keyword>
<organism evidence="4 5">
    <name type="scientific">Streptomyces candidus</name>
    <dbReference type="NCBI Taxonomy" id="67283"/>
    <lineage>
        <taxon>Bacteria</taxon>
        <taxon>Bacillati</taxon>
        <taxon>Actinomycetota</taxon>
        <taxon>Actinomycetes</taxon>
        <taxon>Kitasatosporales</taxon>
        <taxon>Streptomycetaceae</taxon>
        <taxon>Streptomyces</taxon>
    </lineage>
</organism>
<protein>
    <submittedName>
        <fullName evidence="4">Glycopeptide antibiotics resistance protein</fullName>
    </submittedName>
</protein>
<feature type="region of interest" description="Disordered" evidence="1">
    <location>
        <begin position="176"/>
        <end position="234"/>
    </location>
</feature>
<dbReference type="InterPro" id="IPR053150">
    <property type="entry name" value="Teicoplanin_resist-assoc"/>
</dbReference>
<reference evidence="4 5" key="1">
    <citation type="submission" date="2020-08" db="EMBL/GenBank/DDBJ databases">
        <title>Genomic Encyclopedia of Type Strains, Phase IV (KMG-IV): sequencing the most valuable type-strain genomes for metagenomic binning, comparative biology and taxonomic classification.</title>
        <authorList>
            <person name="Goeker M."/>
        </authorList>
    </citation>
    <scope>NUCLEOTIDE SEQUENCE [LARGE SCALE GENOMIC DNA]</scope>
    <source>
        <strain evidence="4 5">DSM 40141</strain>
    </source>
</reference>
<feature type="compositionally biased region" description="Gly residues" evidence="1">
    <location>
        <begin position="210"/>
        <end position="219"/>
    </location>
</feature>
<evidence type="ECO:0000313" key="4">
    <source>
        <dbReference type="EMBL" id="MBB6435619.1"/>
    </source>
</evidence>
<dbReference type="RefSeq" id="WP_185029297.1">
    <property type="nucleotide sequence ID" value="NZ_BNBN01000007.1"/>
</dbReference>
<evidence type="ECO:0000256" key="1">
    <source>
        <dbReference type="SAM" id="MobiDB-lite"/>
    </source>
</evidence>
<dbReference type="PANTHER" id="PTHR36834">
    <property type="entry name" value="MEMBRANE PROTEIN-RELATED"/>
    <property type="match status" value="1"/>
</dbReference>
<gene>
    <name evidence="4" type="ORF">HNQ79_002076</name>
</gene>
<dbReference type="Pfam" id="PF04892">
    <property type="entry name" value="VanZ"/>
    <property type="match status" value="1"/>
</dbReference>
<sequence>MTAERATAAEFAESAEPAESRRPLRSWVLLRGALIVLAFLVLIAFSVVLAKLTLMPSPASEGIVHSNLRPGASLRQYAQDYTFLAACKQVGGNILLGVPFGVLLPVLGARRWRFLRMMLATIAVIVLVELAQGAIVTGRAFDVDDVIMNTTGALIGYLVLGRRLGRVVHRKRYREVPEPADVPEPEDGLPPRDGTTPGSGRAPVAPRSPGGAGSPGGSRGSAPGSLFRSVLRKK</sequence>
<feature type="transmembrane region" description="Helical" evidence="2">
    <location>
        <begin position="90"/>
        <end position="107"/>
    </location>
</feature>
<feature type="transmembrane region" description="Helical" evidence="2">
    <location>
        <begin position="147"/>
        <end position="165"/>
    </location>
</feature>
<comment type="caution">
    <text evidence="4">The sequence shown here is derived from an EMBL/GenBank/DDBJ whole genome shotgun (WGS) entry which is preliminary data.</text>
</comment>
<dbReference type="EMBL" id="JACHEM010000004">
    <property type="protein sequence ID" value="MBB6435619.1"/>
    <property type="molecule type" value="Genomic_DNA"/>
</dbReference>
<feature type="transmembrane region" description="Helical" evidence="2">
    <location>
        <begin position="114"/>
        <end position="135"/>
    </location>
</feature>
<keyword evidence="2" id="KW-1133">Transmembrane helix</keyword>
<proteinExistence type="predicted"/>